<feature type="repeat" description="ANK" evidence="3">
    <location>
        <begin position="111"/>
        <end position="143"/>
    </location>
</feature>
<dbReference type="Gene3D" id="1.25.40.20">
    <property type="entry name" value="Ankyrin repeat-containing domain"/>
    <property type="match status" value="1"/>
</dbReference>
<feature type="repeat" description="ANK" evidence="3">
    <location>
        <begin position="79"/>
        <end position="111"/>
    </location>
</feature>
<comment type="caution">
    <text evidence="5">The sequence shown here is derived from an EMBL/GenBank/DDBJ whole genome shotgun (WGS) entry which is preliminary data.</text>
</comment>
<evidence type="ECO:0000256" key="1">
    <source>
        <dbReference type="ARBA" id="ARBA00022737"/>
    </source>
</evidence>
<dbReference type="InterPro" id="IPR036770">
    <property type="entry name" value="Ankyrin_rpt-contain_sf"/>
</dbReference>
<dbReference type="PROSITE" id="PS50088">
    <property type="entry name" value="ANK_REPEAT"/>
    <property type="match status" value="5"/>
</dbReference>
<sequence>MEDDATHPVMLAAAEGDLRALKEMAAVVEKEGGVWNRALMLAAMDGRLDVCRLIVEDVRVDVNRPSEGPPLCHSGWCMEGVTAVLISAMYGTPETTRYLLDHGADPTAGGSMGSALHGAAMTGQSENAELLLSRGMDVDLFDSVHGTALHIAASKGEAGVVKVLLEHHADPNMLFNLHSKPLGMAMQKESWECMRLLIKAGADVNFIDYIGVTYLMVAASSGLSDVVKCLLDAGANANTPDAFGRTAIQIAALNGRRDIVEMLFPLTLPLSTVPVWSIDGIISHVKFNNLNPRVKQPLELDEKIAKLKLEATEAFRRKEYLRAAELYTCAMKLEDRVKEHAILLANRSFCFVRLGQGEDAVSDATKCTRFRPQWPKGYYRQGAAYMLLKDYEKACDAFEDGLKLDHTNVDIKNALREAQEALKNAGCAEK</sequence>
<dbReference type="Gene3D" id="1.25.40.10">
    <property type="entry name" value="Tetratricopeptide repeat domain"/>
    <property type="match status" value="1"/>
</dbReference>
<dbReference type="PROSITE" id="PS50297">
    <property type="entry name" value="ANK_REP_REGION"/>
    <property type="match status" value="4"/>
</dbReference>
<dbReference type="Proteomes" id="UP001231189">
    <property type="component" value="Unassembled WGS sequence"/>
</dbReference>
<keyword evidence="6" id="KW-1185">Reference proteome</keyword>
<dbReference type="EMBL" id="JAUUTY010000005">
    <property type="protein sequence ID" value="KAK1629927.1"/>
    <property type="molecule type" value="Genomic_DNA"/>
</dbReference>
<name>A0AAD8W009_LOLMU</name>
<dbReference type="SMART" id="SM00248">
    <property type="entry name" value="ANK"/>
    <property type="match status" value="7"/>
</dbReference>
<organism evidence="5 6">
    <name type="scientific">Lolium multiflorum</name>
    <name type="common">Italian ryegrass</name>
    <name type="synonym">Lolium perenne subsp. multiflorum</name>
    <dbReference type="NCBI Taxonomy" id="4521"/>
    <lineage>
        <taxon>Eukaryota</taxon>
        <taxon>Viridiplantae</taxon>
        <taxon>Streptophyta</taxon>
        <taxon>Embryophyta</taxon>
        <taxon>Tracheophyta</taxon>
        <taxon>Spermatophyta</taxon>
        <taxon>Magnoliopsida</taxon>
        <taxon>Liliopsida</taxon>
        <taxon>Poales</taxon>
        <taxon>Poaceae</taxon>
        <taxon>BOP clade</taxon>
        <taxon>Pooideae</taxon>
        <taxon>Poodae</taxon>
        <taxon>Poeae</taxon>
        <taxon>Poeae Chloroplast Group 2 (Poeae type)</taxon>
        <taxon>Loliodinae</taxon>
        <taxon>Loliinae</taxon>
        <taxon>Lolium</taxon>
    </lineage>
</organism>
<evidence type="ECO:0000313" key="6">
    <source>
        <dbReference type="Proteomes" id="UP001231189"/>
    </source>
</evidence>
<dbReference type="AlphaFoldDB" id="A0AAD8W009"/>
<dbReference type="PANTHER" id="PTHR46224:SF5">
    <property type="entry name" value="OS09G0124800 PROTEIN"/>
    <property type="match status" value="1"/>
</dbReference>
<dbReference type="SUPFAM" id="SSF48452">
    <property type="entry name" value="TPR-like"/>
    <property type="match status" value="1"/>
</dbReference>
<evidence type="ECO:0000256" key="3">
    <source>
        <dbReference type="PROSITE-ProRule" id="PRU00023"/>
    </source>
</evidence>
<gene>
    <name evidence="5" type="ORF">QYE76_004242</name>
</gene>
<dbReference type="InterPro" id="IPR051616">
    <property type="entry name" value="Cul2-RING_E3_ligase_SR"/>
</dbReference>
<accession>A0AAD8W009</accession>
<reference evidence="5" key="1">
    <citation type="submission" date="2023-07" db="EMBL/GenBank/DDBJ databases">
        <title>A chromosome-level genome assembly of Lolium multiflorum.</title>
        <authorList>
            <person name="Chen Y."/>
            <person name="Copetti D."/>
            <person name="Kolliker R."/>
            <person name="Studer B."/>
        </authorList>
    </citation>
    <scope>NUCLEOTIDE SEQUENCE</scope>
    <source>
        <strain evidence="5">02402/16</strain>
        <tissue evidence="5">Leaf</tissue>
    </source>
</reference>
<keyword evidence="2 4" id="KW-0802">TPR repeat</keyword>
<evidence type="ECO:0000256" key="4">
    <source>
        <dbReference type="PROSITE-ProRule" id="PRU00339"/>
    </source>
</evidence>
<dbReference type="InterPro" id="IPR011990">
    <property type="entry name" value="TPR-like_helical_dom_sf"/>
</dbReference>
<keyword evidence="3" id="KW-0040">ANK repeat</keyword>
<dbReference type="PROSITE" id="PS50005">
    <property type="entry name" value="TPR"/>
    <property type="match status" value="1"/>
</dbReference>
<feature type="repeat" description="TPR" evidence="4">
    <location>
        <begin position="375"/>
        <end position="408"/>
    </location>
</feature>
<dbReference type="InterPro" id="IPR002110">
    <property type="entry name" value="Ankyrin_rpt"/>
</dbReference>
<proteinExistence type="predicted"/>
<dbReference type="InterPro" id="IPR013105">
    <property type="entry name" value="TPR_2"/>
</dbReference>
<feature type="repeat" description="ANK" evidence="3">
    <location>
        <begin position="177"/>
        <end position="209"/>
    </location>
</feature>
<feature type="repeat" description="ANK" evidence="3">
    <location>
        <begin position="144"/>
        <end position="176"/>
    </location>
</feature>
<evidence type="ECO:0000313" key="5">
    <source>
        <dbReference type="EMBL" id="KAK1629927.1"/>
    </source>
</evidence>
<feature type="repeat" description="ANK" evidence="3">
    <location>
        <begin position="210"/>
        <end position="242"/>
    </location>
</feature>
<dbReference type="Pfam" id="PF12796">
    <property type="entry name" value="Ank_2"/>
    <property type="match status" value="2"/>
</dbReference>
<dbReference type="SUPFAM" id="SSF48403">
    <property type="entry name" value="Ankyrin repeat"/>
    <property type="match status" value="1"/>
</dbReference>
<dbReference type="InterPro" id="IPR019734">
    <property type="entry name" value="TPR_rpt"/>
</dbReference>
<dbReference type="Pfam" id="PF00023">
    <property type="entry name" value="Ank"/>
    <property type="match status" value="1"/>
</dbReference>
<dbReference type="Pfam" id="PF07719">
    <property type="entry name" value="TPR_2"/>
    <property type="match status" value="1"/>
</dbReference>
<protein>
    <submittedName>
        <fullName evidence="5">Uncharacterized protein</fullName>
    </submittedName>
</protein>
<keyword evidence="1" id="KW-0677">Repeat</keyword>
<evidence type="ECO:0000256" key="2">
    <source>
        <dbReference type="ARBA" id="ARBA00022803"/>
    </source>
</evidence>
<dbReference type="SMART" id="SM00028">
    <property type="entry name" value="TPR"/>
    <property type="match status" value="3"/>
</dbReference>
<dbReference type="PANTHER" id="PTHR46224">
    <property type="entry name" value="ANKYRIN REPEAT FAMILY PROTEIN"/>
    <property type="match status" value="1"/>
</dbReference>